<dbReference type="CDD" id="cd00200">
    <property type="entry name" value="WD40"/>
    <property type="match status" value="1"/>
</dbReference>
<dbReference type="EMBL" id="MCFI01000005">
    <property type="protein sequence ID" value="ORY85101.1"/>
    <property type="molecule type" value="Genomic_DNA"/>
</dbReference>
<keyword evidence="2" id="KW-0963">Cytoplasm</keyword>
<evidence type="ECO:0000256" key="5">
    <source>
        <dbReference type="PROSITE-ProRule" id="PRU00221"/>
    </source>
</evidence>
<proteinExistence type="predicted"/>
<feature type="repeat" description="WD" evidence="5">
    <location>
        <begin position="128"/>
        <end position="158"/>
    </location>
</feature>
<dbReference type="PRINTS" id="PR00320">
    <property type="entry name" value="GPROTEINBRPT"/>
</dbReference>
<evidence type="ECO:0000256" key="4">
    <source>
        <dbReference type="ARBA" id="ARBA00022737"/>
    </source>
</evidence>
<gene>
    <name evidence="8" type="ORF">BCR37DRAFT_378158</name>
</gene>
<keyword evidence="4" id="KW-0677">Repeat</keyword>
<dbReference type="AlphaFoldDB" id="A0A1Y2FM95"/>
<dbReference type="PROSITE" id="PS50294">
    <property type="entry name" value="WD_REPEATS_REGION"/>
    <property type="match status" value="2"/>
</dbReference>
<dbReference type="InterPro" id="IPR011989">
    <property type="entry name" value="ARM-like"/>
</dbReference>
<dbReference type="PROSITE" id="PS51394">
    <property type="entry name" value="PFU"/>
    <property type="match status" value="1"/>
</dbReference>
<comment type="subcellular location">
    <subcellularLocation>
        <location evidence="1">Cytoplasm</location>
    </subcellularLocation>
</comment>
<dbReference type="Pfam" id="PF00400">
    <property type="entry name" value="WD40"/>
    <property type="match status" value="5"/>
</dbReference>
<dbReference type="GO" id="GO:0005634">
    <property type="term" value="C:nucleus"/>
    <property type="evidence" value="ECO:0007669"/>
    <property type="project" value="TreeGrafter"/>
</dbReference>
<dbReference type="PROSITE" id="PS51396">
    <property type="entry name" value="PUL"/>
    <property type="match status" value="1"/>
</dbReference>
<dbReference type="InterPro" id="IPR038122">
    <property type="entry name" value="PFU_sf"/>
</dbReference>
<evidence type="ECO:0000256" key="2">
    <source>
        <dbReference type="ARBA" id="ARBA00022490"/>
    </source>
</evidence>
<dbReference type="InterPro" id="IPR036322">
    <property type="entry name" value="WD40_repeat_dom_sf"/>
</dbReference>
<dbReference type="GO" id="GO:0010992">
    <property type="term" value="P:ubiquitin recycling"/>
    <property type="evidence" value="ECO:0007669"/>
    <property type="project" value="TreeGrafter"/>
</dbReference>
<dbReference type="InterPro" id="IPR013535">
    <property type="entry name" value="PUL_dom"/>
</dbReference>
<evidence type="ECO:0000259" key="6">
    <source>
        <dbReference type="PROSITE" id="PS51394"/>
    </source>
</evidence>
<dbReference type="GeneID" id="63785582"/>
<dbReference type="SMART" id="SM00320">
    <property type="entry name" value="WD40"/>
    <property type="match status" value="7"/>
</dbReference>
<dbReference type="Proteomes" id="UP000193685">
    <property type="component" value="Unassembled WGS sequence"/>
</dbReference>
<organism evidence="8 9">
    <name type="scientific">Protomyces lactucae-debilis</name>
    <dbReference type="NCBI Taxonomy" id="2754530"/>
    <lineage>
        <taxon>Eukaryota</taxon>
        <taxon>Fungi</taxon>
        <taxon>Dikarya</taxon>
        <taxon>Ascomycota</taxon>
        <taxon>Taphrinomycotina</taxon>
        <taxon>Taphrinomycetes</taxon>
        <taxon>Taphrinales</taxon>
        <taxon>Protomycetaceae</taxon>
        <taxon>Protomyces</taxon>
    </lineage>
</organism>
<evidence type="ECO:0000313" key="8">
    <source>
        <dbReference type="EMBL" id="ORY85101.1"/>
    </source>
</evidence>
<reference evidence="8 9" key="1">
    <citation type="submission" date="2016-07" db="EMBL/GenBank/DDBJ databases">
        <title>Pervasive Adenine N6-methylation of Active Genes in Fungi.</title>
        <authorList>
            <consortium name="DOE Joint Genome Institute"/>
            <person name="Mondo S.J."/>
            <person name="Dannebaum R.O."/>
            <person name="Kuo R.C."/>
            <person name="Labutti K."/>
            <person name="Haridas S."/>
            <person name="Kuo A."/>
            <person name="Salamov A."/>
            <person name="Ahrendt S.R."/>
            <person name="Lipzen A."/>
            <person name="Sullivan W."/>
            <person name="Andreopoulos W.B."/>
            <person name="Clum A."/>
            <person name="Lindquist E."/>
            <person name="Daum C."/>
            <person name="Ramamoorthy G.K."/>
            <person name="Gryganskyi A."/>
            <person name="Culley D."/>
            <person name="Magnuson J.K."/>
            <person name="James T.Y."/>
            <person name="O'Malley M.A."/>
            <person name="Stajich J.E."/>
            <person name="Spatafora J.W."/>
            <person name="Visel A."/>
            <person name="Grigoriev I.V."/>
        </authorList>
    </citation>
    <scope>NUCLEOTIDE SEQUENCE [LARGE SCALE GENOMIC DNA]</scope>
    <source>
        <strain evidence="8 9">12-1054</strain>
    </source>
</reference>
<dbReference type="PANTHER" id="PTHR19849">
    <property type="entry name" value="PHOSPHOLIPASE A-2-ACTIVATING PROTEIN"/>
    <property type="match status" value="1"/>
</dbReference>
<feature type="domain" description="PFU" evidence="6">
    <location>
        <begin position="338"/>
        <end position="431"/>
    </location>
</feature>
<dbReference type="OrthoDB" id="10265988at2759"/>
<sequence length="696" mass="75406">MLKLSRSYAGHTQDVRGVAASGDSLYSCSRDGTVREWGLKASNTQLTQHALHNGFVNSIATDGRLIISGGQDSIIYVVEQGQTEPMYTLVGHTSNVCALAVGPDGLIISGSWDGTVRLWKSGVCLETYEGHQGAVWAVLYTPHGILTGGADRTIRLWKDGKQIKNLPAGKDCVRALALHPAGFVSAGNDATIRLHSFEGDVVQQLEGHESFIYSLAVTDGGDIYSVGEDGTLRHWKDGQQAQSIKHPAVSVWCVTRLSNGDIATGTSDGVVRVFTAATERFAAKDEQTAFDESVAASQNPAQTTNIPNNLPGLEALSTPGRKEGEIKMIRLPGGIVEAHQWSGGVWTKVGEVMGATPQRVGYKGQEYDFVFDVDIAEGVPPLKLPYNTDQNPYEAAQKFIDKYELDAGFLQQIVKFIETNTGGIPLGVPKQEDTAKKESVPVAQQEYLAMVSGNAASILKKLESFCTEMQIEVLTTFEPSSPSNEQMASLLRIAKKLPREKRFPALDLIRLAVPHATNLTASFIMDVLEFAEITSGVSTKDKTRETNAMLAYRTLANTYVSDVATKAVDAIEARATDAISGGLSWPDNRNTTLAQITYLLNVSVYSRKHDRADIAMGALESLLLLLSEASDEEVHYRGLVALSTAIQCAEEVSITAKEVYEADKILAEMRRKVGNASRLTDVLDGLDKLLQDAPKQ</sequence>
<dbReference type="STRING" id="56484.A0A1Y2FM95"/>
<dbReference type="Gene3D" id="1.25.10.10">
    <property type="entry name" value="Leucine-rich Repeat Variant"/>
    <property type="match status" value="1"/>
</dbReference>
<evidence type="ECO:0000256" key="3">
    <source>
        <dbReference type="ARBA" id="ARBA00022574"/>
    </source>
</evidence>
<name>A0A1Y2FM95_PROLT</name>
<dbReference type="PROSITE" id="PS50082">
    <property type="entry name" value="WD_REPEATS_2"/>
    <property type="match status" value="3"/>
</dbReference>
<dbReference type="Pfam" id="PF08324">
    <property type="entry name" value="PUL"/>
    <property type="match status" value="1"/>
</dbReference>
<evidence type="ECO:0000256" key="1">
    <source>
        <dbReference type="ARBA" id="ARBA00004496"/>
    </source>
</evidence>
<dbReference type="InterPro" id="IPR015155">
    <property type="entry name" value="PFU"/>
</dbReference>
<protein>
    <submittedName>
        <fullName evidence="8">WD40-repeat-containing domain protein</fullName>
    </submittedName>
</protein>
<keyword evidence="3 5" id="KW-0853">WD repeat</keyword>
<feature type="repeat" description="WD" evidence="5">
    <location>
        <begin position="89"/>
        <end position="120"/>
    </location>
</feature>
<dbReference type="GO" id="GO:0043161">
    <property type="term" value="P:proteasome-mediated ubiquitin-dependent protein catabolic process"/>
    <property type="evidence" value="ECO:0007669"/>
    <property type="project" value="TreeGrafter"/>
</dbReference>
<accession>A0A1Y2FM95</accession>
<dbReference type="GO" id="GO:0043130">
    <property type="term" value="F:ubiquitin binding"/>
    <property type="evidence" value="ECO:0007669"/>
    <property type="project" value="TreeGrafter"/>
</dbReference>
<dbReference type="SUPFAM" id="SSF50978">
    <property type="entry name" value="WD40 repeat-like"/>
    <property type="match status" value="1"/>
</dbReference>
<dbReference type="Pfam" id="PF09070">
    <property type="entry name" value="PFU"/>
    <property type="match status" value="1"/>
</dbReference>
<dbReference type="PANTHER" id="PTHR19849:SF0">
    <property type="entry name" value="PHOSPHOLIPASE A-2-ACTIVATING PROTEIN"/>
    <property type="match status" value="1"/>
</dbReference>
<keyword evidence="9" id="KW-1185">Reference proteome</keyword>
<dbReference type="InterPro" id="IPR001680">
    <property type="entry name" value="WD40_rpt"/>
</dbReference>
<dbReference type="InterPro" id="IPR020472">
    <property type="entry name" value="WD40_PAC1"/>
</dbReference>
<dbReference type="Gene3D" id="2.130.10.10">
    <property type="entry name" value="YVTN repeat-like/Quinoprotein amine dehydrogenase"/>
    <property type="match status" value="1"/>
</dbReference>
<dbReference type="GO" id="GO:0005737">
    <property type="term" value="C:cytoplasm"/>
    <property type="evidence" value="ECO:0007669"/>
    <property type="project" value="UniProtKB-SubCell"/>
</dbReference>
<dbReference type="OMA" id="QSIKHPA"/>
<evidence type="ECO:0000259" key="7">
    <source>
        <dbReference type="PROSITE" id="PS51396"/>
    </source>
</evidence>
<dbReference type="InterPro" id="IPR015943">
    <property type="entry name" value="WD40/YVTN_repeat-like_dom_sf"/>
</dbReference>
<dbReference type="RefSeq" id="XP_040726884.1">
    <property type="nucleotide sequence ID" value="XM_040868983.1"/>
</dbReference>
<feature type="domain" description="PUL" evidence="7">
    <location>
        <begin position="438"/>
        <end position="689"/>
    </location>
</feature>
<evidence type="ECO:0000313" key="9">
    <source>
        <dbReference type="Proteomes" id="UP000193685"/>
    </source>
</evidence>
<feature type="repeat" description="WD" evidence="5">
    <location>
        <begin position="8"/>
        <end position="47"/>
    </location>
</feature>
<comment type="caution">
    <text evidence="8">The sequence shown here is derived from an EMBL/GenBank/DDBJ whole genome shotgun (WGS) entry which is preliminary data.</text>
</comment>
<dbReference type="Gene3D" id="3.10.20.870">
    <property type="entry name" value="PFU (PLAA family ubiquitin binding), C-terminal domain"/>
    <property type="match status" value="1"/>
</dbReference>